<evidence type="ECO:0000313" key="2">
    <source>
        <dbReference type="EMBL" id="QJW97365.1"/>
    </source>
</evidence>
<sequence length="134" mass="15275">MTARRFALTIRVDAADIDRQGHVNNVAFVRYVQDVAVAHWLALASAEVRTAYTWVVRRHEVEYLRPAFPGDELELRTWVGEPSGATWERFTEVWRTGDEKPIVTARTVWVLLDATSGRPRRVDAALVAQFVPTE</sequence>
<dbReference type="PANTHER" id="PTHR31793">
    <property type="entry name" value="4-HYDROXYBENZOYL-COA THIOESTERASE FAMILY MEMBER"/>
    <property type="match status" value="1"/>
</dbReference>
<name>A0A6M5YTG8_9BACT</name>
<dbReference type="GO" id="GO:0047617">
    <property type="term" value="F:fatty acyl-CoA hydrolase activity"/>
    <property type="evidence" value="ECO:0007669"/>
    <property type="project" value="TreeGrafter"/>
</dbReference>
<proteinExistence type="predicted"/>
<keyword evidence="3" id="KW-1185">Reference proteome</keyword>
<dbReference type="PANTHER" id="PTHR31793:SF37">
    <property type="entry name" value="ACYL-COA THIOESTER HYDROLASE YBGC"/>
    <property type="match status" value="1"/>
</dbReference>
<evidence type="ECO:0008006" key="4">
    <source>
        <dbReference type="Google" id="ProtNLM"/>
    </source>
</evidence>
<evidence type="ECO:0000256" key="1">
    <source>
        <dbReference type="ARBA" id="ARBA00022801"/>
    </source>
</evidence>
<keyword evidence="1" id="KW-0378">Hydrolase</keyword>
<accession>A0A6M5YTG8</accession>
<dbReference type="KEGG" id="ftj:FTUN_4939"/>
<evidence type="ECO:0000313" key="3">
    <source>
        <dbReference type="Proteomes" id="UP000503447"/>
    </source>
</evidence>
<reference evidence="3" key="1">
    <citation type="submission" date="2020-05" db="EMBL/GenBank/DDBJ databases">
        <title>Frigoriglobus tundricola gen. nov., sp. nov., a psychrotolerant cellulolytic planctomycete of the family Gemmataceae with two divergent copies of 16S rRNA gene.</title>
        <authorList>
            <person name="Kulichevskaya I.S."/>
            <person name="Ivanova A.A."/>
            <person name="Naumoff D.G."/>
            <person name="Beletsky A.V."/>
            <person name="Rijpstra W.I.C."/>
            <person name="Sinninghe Damste J.S."/>
            <person name="Mardanov A.V."/>
            <person name="Ravin N.V."/>
            <person name="Dedysh S.N."/>
        </authorList>
    </citation>
    <scope>NUCLEOTIDE SEQUENCE [LARGE SCALE GENOMIC DNA]</scope>
    <source>
        <strain evidence="3">PL17</strain>
    </source>
</reference>
<dbReference type="InterPro" id="IPR029069">
    <property type="entry name" value="HotDog_dom_sf"/>
</dbReference>
<dbReference type="Pfam" id="PF13279">
    <property type="entry name" value="4HBT_2"/>
    <property type="match status" value="1"/>
</dbReference>
<dbReference type="InterPro" id="IPR050563">
    <property type="entry name" value="4-hydroxybenzoyl-CoA_TE"/>
</dbReference>
<dbReference type="AlphaFoldDB" id="A0A6M5YTG8"/>
<dbReference type="EMBL" id="CP053452">
    <property type="protein sequence ID" value="QJW97365.1"/>
    <property type="molecule type" value="Genomic_DNA"/>
</dbReference>
<dbReference type="RefSeq" id="WP_171472749.1">
    <property type="nucleotide sequence ID" value="NZ_CP053452.2"/>
</dbReference>
<dbReference type="CDD" id="cd00586">
    <property type="entry name" value="4HBT"/>
    <property type="match status" value="1"/>
</dbReference>
<organism evidence="2 3">
    <name type="scientific">Frigoriglobus tundricola</name>
    <dbReference type="NCBI Taxonomy" id="2774151"/>
    <lineage>
        <taxon>Bacteria</taxon>
        <taxon>Pseudomonadati</taxon>
        <taxon>Planctomycetota</taxon>
        <taxon>Planctomycetia</taxon>
        <taxon>Gemmatales</taxon>
        <taxon>Gemmataceae</taxon>
        <taxon>Frigoriglobus</taxon>
    </lineage>
</organism>
<dbReference type="Proteomes" id="UP000503447">
    <property type="component" value="Chromosome"/>
</dbReference>
<protein>
    <recommendedName>
        <fullName evidence="4">Acyl-CoA thioesterase</fullName>
    </recommendedName>
</protein>
<dbReference type="SUPFAM" id="SSF54637">
    <property type="entry name" value="Thioesterase/thiol ester dehydrase-isomerase"/>
    <property type="match status" value="1"/>
</dbReference>
<gene>
    <name evidence="2" type="ORF">FTUN_4939</name>
</gene>
<dbReference type="Gene3D" id="3.10.129.10">
    <property type="entry name" value="Hotdog Thioesterase"/>
    <property type="match status" value="1"/>
</dbReference>